<gene>
    <name evidence="2" type="ORF">P298_03805</name>
</gene>
<evidence type="ECO:0000256" key="1">
    <source>
        <dbReference type="SAM" id="MobiDB-lite"/>
    </source>
</evidence>
<organism evidence="2">
    <name type="scientific">Salmonella enterica subsp. arizonae serovar 18:z4,z23:- str. CVM N26626</name>
    <dbReference type="NCBI Taxonomy" id="1395119"/>
    <lineage>
        <taxon>Bacteria</taxon>
        <taxon>Pseudomonadati</taxon>
        <taxon>Pseudomonadota</taxon>
        <taxon>Gammaproteobacteria</taxon>
        <taxon>Enterobacterales</taxon>
        <taxon>Enterobacteriaceae</taxon>
        <taxon>Salmonella</taxon>
    </lineage>
</organism>
<reference evidence="2" key="1">
    <citation type="submission" date="2013-09" db="EMBL/GenBank/DDBJ databases">
        <title>Salmonella enterica subsp. IIIa serovar 18:z4:z23:-.</title>
        <authorList>
            <person name="Chen Y."/>
            <person name="Li C."/>
            <person name="Mcdermott P."/>
            <person name="Zhao S."/>
        </authorList>
    </citation>
    <scope>NUCLEOTIDE SEQUENCE [LARGE SCALE GENOMIC DNA]</scope>
    <source>
        <strain evidence="2">N26626</strain>
    </source>
</reference>
<sequence>MLAGEISRDHGTFHQTAQDKISAPDVTDNQAINSLIAR</sequence>
<feature type="compositionally biased region" description="Polar residues" evidence="1">
    <location>
        <begin position="27"/>
        <end position="38"/>
    </location>
</feature>
<proteinExistence type="predicted"/>
<name>A0A3S5YE39_SALER</name>
<dbReference type="Proteomes" id="UP000868500">
    <property type="component" value="Unassembled WGS sequence"/>
</dbReference>
<feature type="compositionally biased region" description="Basic and acidic residues" evidence="1">
    <location>
        <begin position="1"/>
        <end position="12"/>
    </location>
</feature>
<dbReference type="EMBL" id="AWRC01000057">
    <property type="protein sequence ID" value="OLV93650.1"/>
    <property type="molecule type" value="Genomic_DNA"/>
</dbReference>
<protein>
    <submittedName>
        <fullName evidence="2">Uncharacterized protein</fullName>
    </submittedName>
</protein>
<accession>A0A3S5YE39</accession>
<evidence type="ECO:0000313" key="2">
    <source>
        <dbReference type="EMBL" id="OLV93650.1"/>
    </source>
</evidence>
<comment type="caution">
    <text evidence="2">The sequence shown here is derived from an EMBL/GenBank/DDBJ whole genome shotgun (WGS) entry which is preliminary data.</text>
</comment>
<dbReference type="AlphaFoldDB" id="A0A3S5YE39"/>
<feature type="region of interest" description="Disordered" evidence="1">
    <location>
        <begin position="1"/>
        <end position="38"/>
    </location>
</feature>